<evidence type="ECO:0000256" key="7">
    <source>
        <dbReference type="ARBA" id="ARBA00023027"/>
    </source>
</evidence>
<dbReference type="InterPro" id="IPR001433">
    <property type="entry name" value="OxRdtase_FAD/NAD-bd"/>
</dbReference>
<dbReference type="InterPro" id="IPR017927">
    <property type="entry name" value="FAD-bd_FR_type"/>
</dbReference>
<protein>
    <recommendedName>
        <fullName evidence="10">NADH-cytochrome b5 reductase</fullName>
        <ecNumber evidence="10">1.6.2.2</ecNumber>
    </recommendedName>
</protein>
<dbReference type="EC" id="1.6.2.2" evidence="10"/>
<dbReference type="Proteomes" id="UP001244341">
    <property type="component" value="Chromosome 2b"/>
</dbReference>
<accession>A0ABY8TQF3</accession>
<evidence type="ECO:0000256" key="9">
    <source>
        <dbReference type="ARBA" id="ARBA00047682"/>
    </source>
</evidence>
<dbReference type="PROSITE" id="PS51384">
    <property type="entry name" value="FAD_FR"/>
    <property type="match status" value="1"/>
</dbReference>
<dbReference type="PRINTS" id="PR00406">
    <property type="entry name" value="CYTB5RDTASE"/>
</dbReference>
<keyword evidence="8" id="KW-0496">Mitochondrion</keyword>
<keyword evidence="11" id="KW-0732">Signal</keyword>
<name>A0ABY8TQF3_TETOB</name>
<evidence type="ECO:0000313" key="14">
    <source>
        <dbReference type="Proteomes" id="UP001244341"/>
    </source>
</evidence>
<dbReference type="CDD" id="cd06183">
    <property type="entry name" value="cyt_b5_reduct_like"/>
    <property type="match status" value="1"/>
</dbReference>
<proteinExistence type="inferred from homology"/>
<evidence type="ECO:0000313" key="13">
    <source>
        <dbReference type="EMBL" id="WIA09991.1"/>
    </source>
</evidence>
<dbReference type="InterPro" id="IPR017938">
    <property type="entry name" value="Riboflavin_synthase-like_b-brl"/>
</dbReference>
<dbReference type="Pfam" id="PF00970">
    <property type="entry name" value="FAD_binding_6"/>
    <property type="match status" value="1"/>
</dbReference>
<feature type="chain" id="PRO_5046408823" description="NADH-cytochrome b5 reductase" evidence="11">
    <location>
        <begin position="23"/>
        <end position="306"/>
    </location>
</feature>
<evidence type="ECO:0000256" key="6">
    <source>
        <dbReference type="ARBA" id="ARBA00023002"/>
    </source>
</evidence>
<keyword evidence="4 10" id="KW-0285">Flavoprotein</keyword>
<evidence type="ECO:0000256" key="10">
    <source>
        <dbReference type="RuleBase" id="RU361226"/>
    </source>
</evidence>
<dbReference type="InterPro" id="IPR039261">
    <property type="entry name" value="FNR_nucleotide-bd"/>
</dbReference>
<keyword evidence="5 10" id="KW-0274">FAD</keyword>
<evidence type="ECO:0000259" key="12">
    <source>
        <dbReference type="PROSITE" id="PS51384"/>
    </source>
</evidence>
<evidence type="ECO:0000256" key="8">
    <source>
        <dbReference type="ARBA" id="ARBA00023128"/>
    </source>
</evidence>
<dbReference type="InterPro" id="IPR001834">
    <property type="entry name" value="CBR-like"/>
</dbReference>
<dbReference type="PANTHER" id="PTHR19370">
    <property type="entry name" value="NADH-CYTOCHROME B5 REDUCTASE"/>
    <property type="match status" value="1"/>
</dbReference>
<gene>
    <name evidence="13" type="ORF">OEZ85_010203</name>
</gene>
<comment type="subcellular location">
    <subcellularLocation>
        <location evidence="2">Mitochondrion</location>
    </subcellularLocation>
</comment>
<sequence length="306" mass="32363">MASAPKLLALSRLAFPAGLCAAYASYNSYESALTAQADAAKASGLTPDAFTDLKLIKKDKLTHNSYMLRFELPDGQPANLPVASCILTKASLQGPGDDKPKVVVRPYTPVSAPDAPGHLDLVIKAYAQGKMSKHMGELKVGEALAFKGPIMKYPYSANTKKEIGMIAGGTGITPMLQVADAILANPADKTKVSLLFANVSEGDILLKDKIDAMAAAHPDRFRVHYVVDKPRWGGIFWKGGVGYVTRDMLAAHMPAASSGSDALIMVCGPPGMMAAVSGDKAQDKSQGELTGLLKAMGYSAQQVYKF</sequence>
<evidence type="ECO:0000256" key="5">
    <source>
        <dbReference type="ARBA" id="ARBA00022827"/>
    </source>
</evidence>
<evidence type="ECO:0000256" key="1">
    <source>
        <dbReference type="ARBA" id="ARBA00001974"/>
    </source>
</evidence>
<keyword evidence="6 10" id="KW-0560">Oxidoreductase</keyword>
<dbReference type="InterPro" id="IPR008333">
    <property type="entry name" value="Cbr1-like_FAD-bd_dom"/>
</dbReference>
<organism evidence="13 14">
    <name type="scientific">Tetradesmus obliquus</name>
    <name type="common">Green alga</name>
    <name type="synonym">Acutodesmus obliquus</name>
    <dbReference type="NCBI Taxonomy" id="3088"/>
    <lineage>
        <taxon>Eukaryota</taxon>
        <taxon>Viridiplantae</taxon>
        <taxon>Chlorophyta</taxon>
        <taxon>core chlorophytes</taxon>
        <taxon>Chlorophyceae</taxon>
        <taxon>CS clade</taxon>
        <taxon>Sphaeropleales</taxon>
        <taxon>Scenedesmaceae</taxon>
        <taxon>Tetradesmus</taxon>
    </lineage>
</organism>
<dbReference type="InterPro" id="IPR001709">
    <property type="entry name" value="Flavoprot_Pyr_Nucl_cyt_Rdtase"/>
</dbReference>
<comment type="similarity">
    <text evidence="3 10">Belongs to the flavoprotein pyridine nucleotide cytochrome reductase family.</text>
</comment>
<evidence type="ECO:0000256" key="11">
    <source>
        <dbReference type="SAM" id="SignalP"/>
    </source>
</evidence>
<dbReference type="EMBL" id="CP126209">
    <property type="protein sequence ID" value="WIA09991.1"/>
    <property type="molecule type" value="Genomic_DNA"/>
</dbReference>
<dbReference type="Pfam" id="PF00175">
    <property type="entry name" value="NAD_binding_1"/>
    <property type="match status" value="1"/>
</dbReference>
<comment type="catalytic activity">
    <reaction evidence="9 10">
        <text>2 Fe(III)-[cytochrome b5] + NADH = 2 Fe(II)-[cytochrome b5] + NAD(+) + H(+)</text>
        <dbReference type="Rhea" id="RHEA:46680"/>
        <dbReference type="Rhea" id="RHEA-COMP:10438"/>
        <dbReference type="Rhea" id="RHEA-COMP:10439"/>
        <dbReference type="ChEBI" id="CHEBI:15378"/>
        <dbReference type="ChEBI" id="CHEBI:29033"/>
        <dbReference type="ChEBI" id="CHEBI:29034"/>
        <dbReference type="ChEBI" id="CHEBI:57540"/>
        <dbReference type="ChEBI" id="CHEBI:57945"/>
        <dbReference type="EC" id="1.6.2.2"/>
    </reaction>
</comment>
<feature type="domain" description="FAD-binding FR-type" evidence="12">
    <location>
        <begin position="48"/>
        <end position="156"/>
    </location>
</feature>
<evidence type="ECO:0000256" key="2">
    <source>
        <dbReference type="ARBA" id="ARBA00004173"/>
    </source>
</evidence>
<feature type="signal peptide" evidence="11">
    <location>
        <begin position="1"/>
        <end position="22"/>
    </location>
</feature>
<evidence type="ECO:0000256" key="4">
    <source>
        <dbReference type="ARBA" id="ARBA00022630"/>
    </source>
</evidence>
<keyword evidence="14" id="KW-1185">Reference proteome</keyword>
<reference evidence="13 14" key="1">
    <citation type="submission" date="2023-05" db="EMBL/GenBank/DDBJ databases">
        <title>A 100% complete, gapless, phased diploid assembly of the Scenedesmus obliquus UTEX 3031 genome.</title>
        <authorList>
            <person name="Biondi T.C."/>
            <person name="Hanschen E.R."/>
            <person name="Kwon T."/>
            <person name="Eng W."/>
            <person name="Kruse C.P.S."/>
            <person name="Koehler S.I."/>
            <person name="Kunde Y."/>
            <person name="Gleasner C.D."/>
            <person name="You Mak K.T."/>
            <person name="Polle J."/>
            <person name="Hovde B.T."/>
            <person name="Starkenburg S.R."/>
        </authorList>
    </citation>
    <scope>NUCLEOTIDE SEQUENCE [LARGE SCALE GENOMIC DNA]</scope>
    <source>
        <strain evidence="13 14">DOE0152z</strain>
    </source>
</reference>
<comment type="cofactor">
    <cofactor evidence="1 10">
        <name>FAD</name>
        <dbReference type="ChEBI" id="CHEBI:57692"/>
    </cofactor>
</comment>
<dbReference type="SUPFAM" id="SSF63380">
    <property type="entry name" value="Riboflavin synthase domain-like"/>
    <property type="match status" value="1"/>
</dbReference>
<keyword evidence="7 10" id="KW-0520">NAD</keyword>
<dbReference type="SUPFAM" id="SSF52343">
    <property type="entry name" value="Ferredoxin reductase-like, C-terminal NADP-linked domain"/>
    <property type="match status" value="1"/>
</dbReference>
<dbReference type="Gene3D" id="3.40.50.80">
    <property type="entry name" value="Nucleotide-binding domain of ferredoxin-NADP reductase (FNR) module"/>
    <property type="match status" value="1"/>
</dbReference>
<dbReference type="Gene3D" id="2.40.30.10">
    <property type="entry name" value="Translation factors"/>
    <property type="match status" value="1"/>
</dbReference>
<dbReference type="PRINTS" id="PR00371">
    <property type="entry name" value="FPNCR"/>
</dbReference>
<dbReference type="PANTHER" id="PTHR19370:SF171">
    <property type="entry name" value="NADH-CYTOCHROME B5 REDUCTASE 2"/>
    <property type="match status" value="1"/>
</dbReference>
<evidence type="ECO:0000256" key="3">
    <source>
        <dbReference type="ARBA" id="ARBA00006105"/>
    </source>
</evidence>